<keyword evidence="3" id="KW-1185">Reference proteome</keyword>
<protein>
    <submittedName>
        <fullName evidence="1">Uncharacterized protein</fullName>
    </submittedName>
</protein>
<comment type="caution">
    <text evidence="1">The sequence shown here is derived from an EMBL/GenBank/DDBJ whole genome shotgun (WGS) entry which is preliminary data.</text>
</comment>
<reference evidence="1 3" key="1">
    <citation type="submission" date="2024-09" db="EMBL/GenBank/DDBJ databases">
        <title>Genome sequencing and assembly of Phytophthora oleae, isolate VK10A, causative agent of rot of olive drupes.</title>
        <authorList>
            <person name="Conti Taguali S."/>
            <person name="Riolo M."/>
            <person name="La Spada F."/>
            <person name="Cacciola S.O."/>
            <person name="Dionisio G."/>
        </authorList>
    </citation>
    <scope>NUCLEOTIDE SEQUENCE [LARGE SCALE GENOMIC DNA]</scope>
    <source>
        <strain evidence="1 3">VK10A</strain>
    </source>
</reference>
<dbReference type="EMBL" id="JBIMZQ010000019">
    <property type="protein sequence ID" value="KAL3665904.1"/>
    <property type="molecule type" value="Genomic_DNA"/>
</dbReference>
<dbReference type="AlphaFoldDB" id="A0ABD3FHK1"/>
<evidence type="ECO:0000313" key="2">
    <source>
        <dbReference type="EMBL" id="KAL3665904.1"/>
    </source>
</evidence>
<dbReference type="EMBL" id="JBIMZQ010000019">
    <property type="protein sequence ID" value="KAL3665901.1"/>
    <property type="molecule type" value="Genomic_DNA"/>
</dbReference>
<proteinExistence type="predicted"/>
<gene>
    <name evidence="1" type="ORF">V7S43_009321</name>
    <name evidence="2" type="ORF">V7S43_009324</name>
</gene>
<dbReference type="Proteomes" id="UP001632037">
    <property type="component" value="Unassembled WGS sequence"/>
</dbReference>
<accession>A0ABD3FHK1</accession>
<name>A0ABD3FHK1_9STRA</name>
<evidence type="ECO:0000313" key="3">
    <source>
        <dbReference type="Proteomes" id="UP001632037"/>
    </source>
</evidence>
<sequence>MEGPLEHVSFPHLTDFEWDALERLSAVSGQSFVVTLLRSASPDEQRTAIHEFLTRVPTRRKLSRSIRRSTAESAKTDSR</sequence>
<evidence type="ECO:0000313" key="1">
    <source>
        <dbReference type="EMBL" id="KAL3665901.1"/>
    </source>
</evidence>
<organism evidence="1 3">
    <name type="scientific">Phytophthora oleae</name>
    <dbReference type="NCBI Taxonomy" id="2107226"/>
    <lineage>
        <taxon>Eukaryota</taxon>
        <taxon>Sar</taxon>
        <taxon>Stramenopiles</taxon>
        <taxon>Oomycota</taxon>
        <taxon>Peronosporomycetes</taxon>
        <taxon>Peronosporales</taxon>
        <taxon>Peronosporaceae</taxon>
        <taxon>Phytophthora</taxon>
    </lineage>
</organism>